<name>A0ABW2ZEF1_9SPHI</name>
<dbReference type="SUPFAM" id="SSF48452">
    <property type="entry name" value="TPR-like"/>
    <property type="match status" value="2"/>
</dbReference>
<evidence type="ECO:0000256" key="8">
    <source>
        <dbReference type="SAM" id="Coils"/>
    </source>
</evidence>
<organism evidence="11 12">
    <name type="scientific">Mucilaginibacter lutimaris</name>
    <dbReference type="NCBI Taxonomy" id="931629"/>
    <lineage>
        <taxon>Bacteria</taxon>
        <taxon>Pseudomonadati</taxon>
        <taxon>Bacteroidota</taxon>
        <taxon>Sphingobacteriia</taxon>
        <taxon>Sphingobacteriales</taxon>
        <taxon>Sphingobacteriaceae</taxon>
        <taxon>Mucilaginibacter</taxon>
    </lineage>
</organism>
<dbReference type="SUPFAM" id="SSF55874">
    <property type="entry name" value="ATPase domain of HSP90 chaperone/DNA topoisomerase II/histidine kinase"/>
    <property type="match status" value="1"/>
</dbReference>
<keyword evidence="12" id="KW-1185">Reference proteome</keyword>
<evidence type="ECO:0000313" key="12">
    <source>
        <dbReference type="Proteomes" id="UP001597073"/>
    </source>
</evidence>
<gene>
    <name evidence="11" type="ORF">ACFQZI_06860</name>
</gene>
<keyword evidence="7" id="KW-0067">ATP-binding</keyword>
<dbReference type="InterPro" id="IPR036890">
    <property type="entry name" value="HATPase_C_sf"/>
</dbReference>
<dbReference type="GO" id="GO:0016301">
    <property type="term" value="F:kinase activity"/>
    <property type="evidence" value="ECO:0007669"/>
    <property type="project" value="UniProtKB-KW"/>
</dbReference>
<dbReference type="SMART" id="SM00387">
    <property type="entry name" value="HATPase_c"/>
    <property type="match status" value="1"/>
</dbReference>
<dbReference type="PROSITE" id="PS50109">
    <property type="entry name" value="HIS_KIN"/>
    <property type="match status" value="1"/>
</dbReference>
<keyword evidence="9" id="KW-1133">Transmembrane helix</keyword>
<keyword evidence="5" id="KW-0547">Nucleotide-binding</keyword>
<feature type="domain" description="Histidine kinase" evidence="10">
    <location>
        <begin position="570"/>
        <end position="762"/>
    </location>
</feature>
<dbReference type="InterPro" id="IPR011990">
    <property type="entry name" value="TPR-like_helical_dom_sf"/>
</dbReference>
<dbReference type="Gene3D" id="1.25.40.10">
    <property type="entry name" value="Tetratricopeptide repeat domain"/>
    <property type="match status" value="2"/>
</dbReference>
<evidence type="ECO:0000256" key="2">
    <source>
        <dbReference type="ARBA" id="ARBA00012438"/>
    </source>
</evidence>
<dbReference type="Gene3D" id="3.30.565.10">
    <property type="entry name" value="Histidine kinase-like ATPase, C-terminal domain"/>
    <property type="match status" value="1"/>
</dbReference>
<evidence type="ECO:0000313" key="11">
    <source>
        <dbReference type="EMBL" id="MFD0764567.1"/>
    </source>
</evidence>
<dbReference type="InterPro" id="IPR003594">
    <property type="entry name" value="HATPase_dom"/>
</dbReference>
<dbReference type="EC" id="2.7.13.3" evidence="2"/>
<sequence>MALFRLSIICCITLFLGAGKVYCQKTSSQELQHLRASLKRTGQDTSRIDAFTMLGDYYLFLPGERKDDLDSAFNFYGKAIALSKKLHNDEWVNRVKASLASWYYEAENPHQGTALFKEIIRFYQKSGNRAMEAYSLRQLGSNLIAEKLHNHQQEGLLYYEQAIDVYKKLGDRQKAIELTSGKALVYFSNGKLEKAEKAFLKMHQDLNKIGYYGESDGTALDYLAYIAQARGDFSAAFRYALENLENLKKHPNDFLESRKANIYLRLSAIYLDAGNFTKAEFYARQYLPIVLQERMDYTPGLNILVKSLIAEKKPSEALKVLNGTIKNAPTDSVQQISVFLFSGDIYKALRYTRIAEKNYLAALNLYNAISPLQRKTYRTANLYLSLSNFYVSMQEFEKAKKVLEHTDQTIQTFTPLSKSKLALVRSKIDSAEGRYLPALKAFQYYKELSDTIFDIQKSHQMSQLEVTLEVRQKQDKINLLSAQNKASLAFAQKAKVERNITFIGILIALVFSLITFFSFRAKIRSNRLLTARQQEINEKNASLQTLVNEKEVLLAEKEGLIEDKDILLKEVHHRVKNNLQIVMSLLSTQLEYLENSEALQALEESQQRVQAIALIHQKLYRDKGGVSVQMQSYIADMVDDLDSSFNARKRNIKFELSVEAIHLDIDQAVPVGLVLNEAITNAIKYAFRDDNGKVNIAVSRAKGRVNIKISDNGSGLPDDFDLNVSNTLGMEMMKGLTKQLLGTFEISGRGGVSILLSFPYREKVLIA</sequence>
<reference evidence="12" key="1">
    <citation type="journal article" date="2019" name="Int. J. Syst. Evol. Microbiol.">
        <title>The Global Catalogue of Microorganisms (GCM) 10K type strain sequencing project: providing services to taxonomists for standard genome sequencing and annotation.</title>
        <authorList>
            <consortium name="The Broad Institute Genomics Platform"/>
            <consortium name="The Broad Institute Genome Sequencing Center for Infectious Disease"/>
            <person name="Wu L."/>
            <person name="Ma J."/>
        </authorList>
    </citation>
    <scope>NUCLEOTIDE SEQUENCE [LARGE SCALE GENOMIC DNA]</scope>
    <source>
        <strain evidence="12">CCUG 60742</strain>
    </source>
</reference>
<evidence type="ECO:0000256" key="1">
    <source>
        <dbReference type="ARBA" id="ARBA00000085"/>
    </source>
</evidence>
<keyword evidence="3" id="KW-0597">Phosphoprotein</keyword>
<evidence type="ECO:0000256" key="7">
    <source>
        <dbReference type="ARBA" id="ARBA00022840"/>
    </source>
</evidence>
<protein>
    <recommendedName>
        <fullName evidence="2">histidine kinase</fullName>
        <ecNumber evidence="2">2.7.13.3</ecNumber>
    </recommendedName>
</protein>
<dbReference type="PANTHER" id="PTHR41523:SF8">
    <property type="entry name" value="ETHYLENE RESPONSE SENSOR PROTEIN"/>
    <property type="match status" value="1"/>
</dbReference>
<evidence type="ECO:0000256" key="5">
    <source>
        <dbReference type="ARBA" id="ARBA00022741"/>
    </source>
</evidence>
<dbReference type="EMBL" id="JBHTIA010000003">
    <property type="protein sequence ID" value="MFD0764567.1"/>
    <property type="molecule type" value="Genomic_DNA"/>
</dbReference>
<dbReference type="Pfam" id="PF07568">
    <property type="entry name" value="HisKA_2"/>
    <property type="match status" value="1"/>
</dbReference>
<keyword evidence="4" id="KW-0808">Transferase</keyword>
<dbReference type="InterPro" id="IPR011495">
    <property type="entry name" value="Sig_transdc_His_kin_sub2_dim/P"/>
</dbReference>
<proteinExistence type="predicted"/>
<dbReference type="Gene3D" id="3.30.450.20">
    <property type="entry name" value="PAS domain"/>
    <property type="match status" value="1"/>
</dbReference>
<comment type="caution">
    <text evidence="11">The sequence shown here is derived from an EMBL/GenBank/DDBJ whole genome shotgun (WGS) entry which is preliminary data.</text>
</comment>
<comment type="catalytic activity">
    <reaction evidence="1">
        <text>ATP + protein L-histidine = ADP + protein N-phospho-L-histidine.</text>
        <dbReference type="EC" id="2.7.13.3"/>
    </reaction>
</comment>
<evidence type="ECO:0000256" key="3">
    <source>
        <dbReference type="ARBA" id="ARBA00022553"/>
    </source>
</evidence>
<dbReference type="RefSeq" id="WP_377140213.1">
    <property type="nucleotide sequence ID" value="NZ_JBHTIA010000003.1"/>
</dbReference>
<keyword evidence="6 11" id="KW-0418">Kinase</keyword>
<feature type="transmembrane region" description="Helical" evidence="9">
    <location>
        <begin position="500"/>
        <end position="519"/>
    </location>
</feature>
<keyword evidence="9" id="KW-0812">Transmembrane</keyword>
<evidence type="ECO:0000256" key="9">
    <source>
        <dbReference type="SAM" id="Phobius"/>
    </source>
</evidence>
<keyword evidence="8" id="KW-0175">Coiled coil</keyword>
<evidence type="ECO:0000259" key="10">
    <source>
        <dbReference type="PROSITE" id="PS50109"/>
    </source>
</evidence>
<dbReference type="InterPro" id="IPR005467">
    <property type="entry name" value="His_kinase_dom"/>
</dbReference>
<dbReference type="Proteomes" id="UP001597073">
    <property type="component" value="Unassembled WGS sequence"/>
</dbReference>
<evidence type="ECO:0000256" key="6">
    <source>
        <dbReference type="ARBA" id="ARBA00022777"/>
    </source>
</evidence>
<dbReference type="PANTHER" id="PTHR41523">
    <property type="entry name" value="TWO-COMPONENT SYSTEM SENSOR PROTEIN"/>
    <property type="match status" value="1"/>
</dbReference>
<feature type="coiled-coil region" evidence="8">
    <location>
        <begin position="536"/>
        <end position="563"/>
    </location>
</feature>
<evidence type="ECO:0000256" key="4">
    <source>
        <dbReference type="ARBA" id="ARBA00022679"/>
    </source>
</evidence>
<dbReference type="Pfam" id="PF13581">
    <property type="entry name" value="HATPase_c_2"/>
    <property type="match status" value="1"/>
</dbReference>
<keyword evidence="9" id="KW-0472">Membrane</keyword>
<accession>A0ABW2ZEF1</accession>